<keyword evidence="2" id="KW-0472">Membrane</keyword>
<keyword evidence="4" id="KW-1185">Reference proteome</keyword>
<keyword evidence="2" id="KW-1133">Transmembrane helix</keyword>
<evidence type="ECO:0000313" key="4">
    <source>
        <dbReference type="Proteomes" id="UP001209229"/>
    </source>
</evidence>
<dbReference type="PROSITE" id="PS51257">
    <property type="entry name" value="PROKAR_LIPOPROTEIN"/>
    <property type="match status" value="1"/>
</dbReference>
<dbReference type="Proteomes" id="UP001209229">
    <property type="component" value="Unassembled WGS sequence"/>
</dbReference>
<keyword evidence="2" id="KW-0812">Transmembrane</keyword>
<reference evidence="3" key="1">
    <citation type="submission" date="2022-10" db="EMBL/GenBank/DDBJ databases">
        <authorList>
            <person name="Yu W.X."/>
        </authorList>
    </citation>
    <scope>NUCLEOTIDE SEQUENCE</scope>
    <source>
        <strain evidence="3">AAT</strain>
    </source>
</reference>
<evidence type="ECO:0000256" key="1">
    <source>
        <dbReference type="SAM" id="Coils"/>
    </source>
</evidence>
<sequence>MRKTNFLKPVLIIATMTILIACTSNIEKIPLEIPKELHGNKKAEAIIEDMTNAVNDCRNYMQKATKLAIKQMKSGNDSLSITQGLKIAMITGKIMLSQNKIEKYHNQVDQLSQDLSESQSMALINCVNSLEDKIGEINTEELGLSDEELTTLKNGGNLDFNNQKSNVSQKKIDSIMAMRNEAIGNMKPEGNYKEPIEKPGNVIEPPLWFSIAFPIVVVGLMIFIFFMGIHLFYKKVKRTVNDLSYVKNDVLRHVEK</sequence>
<proteinExistence type="predicted"/>
<feature type="transmembrane region" description="Helical" evidence="2">
    <location>
        <begin position="207"/>
        <end position="233"/>
    </location>
</feature>
<name>A0AAE3M6J7_9BACT</name>
<dbReference type="AlphaFoldDB" id="A0AAE3M6J7"/>
<dbReference type="EMBL" id="JAPDPJ010000045">
    <property type="protein sequence ID" value="MCW3788144.1"/>
    <property type="molecule type" value="Genomic_DNA"/>
</dbReference>
<organism evidence="3 4">
    <name type="scientific">Plebeiibacterium sediminum</name>
    <dbReference type="NCBI Taxonomy" id="2992112"/>
    <lineage>
        <taxon>Bacteria</taxon>
        <taxon>Pseudomonadati</taxon>
        <taxon>Bacteroidota</taxon>
        <taxon>Bacteroidia</taxon>
        <taxon>Marinilabiliales</taxon>
        <taxon>Marinilabiliaceae</taxon>
        <taxon>Plebeiibacterium</taxon>
    </lineage>
</organism>
<accession>A0AAE3M6J7</accession>
<evidence type="ECO:0000256" key="2">
    <source>
        <dbReference type="SAM" id="Phobius"/>
    </source>
</evidence>
<keyword evidence="1" id="KW-0175">Coiled coil</keyword>
<protein>
    <submittedName>
        <fullName evidence="3">Uncharacterized protein</fullName>
    </submittedName>
</protein>
<gene>
    <name evidence="3" type="ORF">OM075_16845</name>
</gene>
<evidence type="ECO:0000313" key="3">
    <source>
        <dbReference type="EMBL" id="MCW3788144.1"/>
    </source>
</evidence>
<comment type="caution">
    <text evidence="3">The sequence shown here is derived from an EMBL/GenBank/DDBJ whole genome shotgun (WGS) entry which is preliminary data.</text>
</comment>
<feature type="coiled-coil region" evidence="1">
    <location>
        <begin position="94"/>
        <end position="121"/>
    </location>
</feature>
<dbReference type="RefSeq" id="WP_301191705.1">
    <property type="nucleotide sequence ID" value="NZ_JAPDPJ010000045.1"/>
</dbReference>